<name>A0ABS4UNR8_9ACTN</name>
<feature type="domain" description="Aminoglycoside phosphotransferase" evidence="1">
    <location>
        <begin position="32"/>
        <end position="242"/>
    </location>
</feature>
<dbReference type="PANTHER" id="PTHR21310">
    <property type="entry name" value="AMINOGLYCOSIDE PHOSPHOTRANSFERASE-RELATED-RELATED"/>
    <property type="match status" value="1"/>
</dbReference>
<dbReference type="Pfam" id="PF01636">
    <property type="entry name" value="APH"/>
    <property type="match status" value="1"/>
</dbReference>
<dbReference type="RefSeq" id="WP_209696271.1">
    <property type="nucleotide sequence ID" value="NZ_BAAAVU010000001.1"/>
</dbReference>
<evidence type="ECO:0000259" key="1">
    <source>
        <dbReference type="Pfam" id="PF01636"/>
    </source>
</evidence>
<evidence type="ECO:0000313" key="3">
    <source>
        <dbReference type="Proteomes" id="UP000755585"/>
    </source>
</evidence>
<evidence type="ECO:0000313" key="2">
    <source>
        <dbReference type="EMBL" id="MBP2353288.1"/>
    </source>
</evidence>
<accession>A0ABS4UNR8</accession>
<comment type="caution">
    <text evidence="2">The sequence shown here is derived from an EMBL/GenBank/DDBJ whole genome shotgun (WGS) entry which is preliminary data.</text>
</comment>
<protein>
    <recommendedName>
        <fullName evidence="1">Aminoglycoside phosphotransferase domain-containing protein</fullName>
    </recommendedName>
</protein>
<dbReference type="SUPFAM" id="SSF56112">
    <property type="entry name" value="Protein kinase-like (PK-like)"/>
    <property type="match status" value="1"/>
</dbReference>
<organism evidence="2 3">
    <name type="scientific">Kribbella aluminosa</name>
    <dbReference type="NCBI Taxonomy" id="416017"/>
    <lineage>
        <taxon>Bacteria</taxon>
        <taxon>Bacillati</taxon>
        <taxon>Actinomycetota</taxon>
        <taxon>Actinomycetes</taxon>
        <taxon>Propionibacteriales</taxon>
        <taxon>Kribbellaceae</taxon>
        <taxon>Kribbella</taxon>
    </lineage>
</organism>
<dbReference type="InterPro" id="IPR002575">
    <property type="entry name" value="Aminoglycoside_PTrfase"/>
</dbReference>
<dbReference type="Gene3D" id="3.90.1200.10">
    <property type="match status" value="1"/>
</dbReference>
<dbReference type="EMBL" id="JAGINT010000002">
    <property type="protein sequence ID" value="MBP2353288.1"/>
    <property type="molecule type" value="Genomic_DNA"/>
</dbReference>
<gene>
    <name evidence="2" type="ORF">JOF29_004398</name>
</gene>
<proteinExistence type="predicted"/>
<dbReference type="InterPro" id="IPR051678">
    <property type="entry name" value="AGP_Transferase"/>
</dbReference>
<reference evidence="2 3" key="1">
    <citation type="submission" date="2021-03" db="EMBL/GenBank/DDBJ databases">
        <title>Sequencing the genomes of 1000 actinobacteria strains.</title>
        <authorList>
            <person name="Klenk H.-P."/>
        </authorList>
    </citation>
    <scope>NUCLEOTIDE SEQUENCE [LARGE SCALE GENOMIC DNA]</scope>
    <source>
        <strain evidence="2 3">DSM 18824</strain>
    </source>
</reference>
<dbReference type="InterPro" id="IPR011009">
    <property type="entry name" value="Kinase-like_dom_sf"/>
</dbReference>
<dbReference type="PANTHER" id="PTHR21310:SF40">
    <property type="entry name" value="AMINOGLYCOSIDE PHOSPHOTRANSFERASE DOMAIN-CONTAINING PROTEIN-RELATED"/>
    <property type="match status" value="1"/>
</dbReference>
<sequence length="294" mass="32778">MPPDSKARTEHARVDKACRTAGIDAGEVELLSLGDSGTFRVGHELVARVTRSAAQQATAHREVAIARWLERAGLPAVTAAADPVDDGDYTVTFWHHLPDLRSATAAEIATYLLRLHALTPPDDLALQGVQPFVSISDRVDAADIPEGDKLFLRRRLSELTDRWNDVVFELPATTIHGDPHPDNVLATPDGTVLILDLERFSYGPPEWDLTLMASEYDSFRWITTDDYRDYAGTYGYDVLKAPAYETLRDIRELRMTTWLANKADQHAETRAEALHRIACLRGDHGPRPWTWDGG</sequence>
<keyword evidence="3" id="KW-1185">Reference proteome</keyword>
<dbReference type="Proteomes" id="UP000755585">
    <property type="component" value="Unassembled WGS sequence"/>
</dbReference>